<accession>A0ABU7VAQ0</accession>
<dbReference type="RefSeq" id="WP_331792289.1">
    <property type="nucleotide sequence ID" value="NZ_BAAAUO010000001.1"/>
</dbReference>
<proteinExistence type="predicted"/>
<organism evidence="1 2">
    <name type="scientific">Microbacterium schleiferi</name>
    <dbReference type="NCBI Taxonomy" id="69362"/>
    <lineage>
        <taxon>Bacteria</taxon>
        <taxon>Bacillati</taxon>
        <taxon>Actinomycetota</taxon>
        <taxon>Actinomycetes</taxon>
        <taxon>Micrococcales</taxon>
        <taxon>Microbacteriaceae</taxon>
        <taxon>Microbacterium</taxon>
    </lineage>
</organism>
<dbReference type="Proteomes" id="UP001351900">
    <property type="component" value="Unassembled WGS sequence"/>
</dbReference>
<name>A0ABU7VAQ0_9MICO</name>
<comment type="caution">
    <text evidence="1">The sequence shown here is derived from an EMBL/GenBank/DDBJ whole genome shotgun (WGS) entry which is preliminary data.</text>
</comment>
<protein>
    <submittedName>
        <fullName evidence="1">Uncharacterized protein</fullName>
    </submittedName>
</protein>
<dbReference type="EMBL" id="JAZHOV010000008">
    <property type="protein sequence ID" value="MEF2256208.1"/>
    <property type="molecule type" value="Genomic_DNA"/>
</dbReference>
<reference evidence="1 2" key="1">
    <citation type="submission" date="2024-01" db="EMBL/GenBank/DDBJ databases">
        <title>the genome sequence of strain Microbacterium schleiferi NBRC 15075.</title>
        <authorList>
            <person name="Ding Y."/>
            <person name="Zhang G."/>
        </authorList>
    </citation>
    <scope>NUCLEOTIDE SEQUENCE [LARGE SCALE GENOMIC DNA]</scope>
    <source>
        <strain evidence="1 2">NBRC 15075</strain>
    </source>
</reference>
<evidence type="ECO:0000313" key="1">
    <source>
        <dbReference type="EMBL" id="MEF2256208.1"/>
    </source>
</evidence>
<evidence type="ECO:0000313" key="2">
    <source>
        <dbReference type="Proteomes" id="UP001351900"/>
    </source>
</evidence>
<sequence length="325" mass="37400">MSGHDHLVRYLERCIQRGIRDTTPENVAGITLDPGWSGRVITVDEIEEIIETRFCGVERDRLRLLLALGDFRRLPAQQRRQLWAETHEDYRRAGTASWQTTKHRRRTELNLLAASITAGANLSQTEPPMGRPYRVEVSEAFHAFPDKPSGKRVAYYLRAIESRVNNLTEYRTQHSSFWQTDPTPEYRLLTEGELSIVNFRKDSFGRVGGNRFDVIVRFPPMRKGERRVLRFLRELPVHPDDTRVTARPQVLDVQPDQPLGRVTLSVRFAKWAMPQRAWTLTNVRPGDKWLFPPSVGEATEITGDVLQGTWESPAVGFSTGLGWRW</sequence>
<gene>
    <name evidence="1" type="ORF">V2V91_13855</name>
</gene>
<keyword evidence="2" id="KW-1185">Reference proteome</keyword>